<feature type="region of interest" description="Disordered" evidence="6">
    <location>
        <begin position="171"/>
        <end position="190"/>
    </location>
</feature>
<dbReference type="InterPro" id="IPR006447">
    <property type="entry name" value="Myb_dom_plants"/>
</dbReference>
<comment type="caution">
    <text evidence="10">The sequence shown here is derived from an EMBL/GenBank/DDBJ whole genome shotgun (WGS) entry which is preliminary data.</text>
</comment>
<evidence type="ECO:0000256" key="2">
    <source>
        <dbReference type="ARBA" id="ARBA00023015"/>
    </source>
</evidence>
<feature type="domain" description="Myb-like" evidence="7">
    <location>
        <begin position="19"/>
        <end position="69"/>
    </location>
</feature>
<dbReference type="PANTHER" id="PTHR12802:SF177">
    <property type="entry name" value="PROTEIN CCA1"/>
    <property type="match status" value="1"/>
</dbReference>
<dbReference type="Proteomes" id="UP000604825">
    <property type="component" value="Unassembled WGS sequence"/>
</dbReference>
<feature type="compositionally biased region" description="Basic and acidic residues" evidence="6">
    <location>
        <begin position="461"/>
        <end position="484"/>
    </location>
</feature>
<dbReference type="AlphaFoldDB" id="A0A811PVP6"/>
<dbReference type="NCBIfam" id="TIGR01557">
    <property type="entry name" value="myb_SHAQKYF"/>
    <property type="match status" value="1"/>
</dbReference>
<feature type="compositionally biased region" description="Polar residues" evidence="6">
    <location>
        <begin position="516"/>
        <end position="529"/>
    </location>
</feature>
<evidence type="ECO:0008006" key="12">
    <source>
        <dbReference type="Google" id="ProtNLM"/>
    </source>
</evidence>
<dbReference type="SMART" id="SM00717">
    <property type="entry name" value="SANT"/>
    <property type="match status" value="1"/>
</dbReference>
<feature type="region of interest" description="Disordered" evidence="6">
    <location>
        <begin position="389"/>
        <end position="408"/>
    </location>
</feature>
<feature type="compositionally biased region" description="Polar residues" evidence="6">
    <location>
        <begin position="543"/>
        <end position="554"/>
    </location>
</feature>
<dbReference type="PANTHER" id="PTHR12802">
    <property type="entry name" value="SWI/SNF COMPLEX-RELATED"/>
    <property type="match status" value="1"/>
</dbReference>
<dbReference type="GO" id="GO:0003677">
    <property type="term" value="F:DNA binding"/>
    <property type="evidence" value="ECO:0007669"/>
    <property type="project" value="UniProtKB-KW"/>
</dbReference>
<evidence type="ECO:0000259" key="7">
    <source>
        <dbReference type="PROSITE" id="PS50090"/>
    </source>
</evidence>
<evidence type="ECO:0000259" key="9">
    <source>
        <dbReference type="PROSITE" id="PS51294"/>
    </source>
</evidence>
<dbReference type="PROSITE" id="PS51294">
    <property type="entry name" value="HTH_MYB"/>
    <property type="match status" value="1"/>
</dbReference>
<dbReference type="OrthoDB" id="118550at2759"/>
<sequence length="1093" mass="120520">MEVNSSGEETVVKVRKPYTITKQRERWTEAEHKRFLEALKLYGRAWQRIEEHVGTKTAVQIRSHAQKFFTKLEKEAMNNGTSPGQAHDIDIPPPRPKRKPNSPYPRKSGLSSETPTKELPNDKSTKPNMPLGNGNVQMAGDGSLQKFQRKELSEKGSCSEVLNLFRDAPSASFSSVNKSSSNHGAPRGIEGSKTEIRDMTIMENNSLNPNMQEDVKEISDQEMERFNGIQISSKCEHSLEGYLDLSMQQMKLKPKSVETTYVDKQTARASHSVAERNGTASIPVTATEGTHSDQTSDQVGINGSMNPCIHPMLSADPKFDSSATPQPFPYNYAAFAPMMQCNCSQDTIRSFVNMSSTFSSMLVSTLLSNPAIHAAARLAASYWPAAEGNTPIDPNQENPADGVQGRNIGSPPSMASLVAATVAAASAWWATQGLLPFFAPPMAFPFVPAPSAAYPTVDVPRPSEKDRDCPVENAQKECQEARKQGQFEGLRVAASSVSDGSGKGEVSLHTELKISPVQNDDATPTTGADTSDAFRNKKKQDRSSCGSNTPSSSDVDADNVPEKEDNANEKAKQASCSNSSAGDTNHRRFRSSGGTSDSWKEVSEEGRLAFDALFSREKLPQSFSPRQAEDSKEVAKEEEDEVTTVAVDLNKNATSIDHDLDTMDEPRASFPNELSHLKLKSLRTGFKPYKRCSVEAKENRVPASDEKSQGGTNGAGRRGSCSPSTGHGSRGRQLHGIFAAGSGTATAAGSPGTARRGKKQPPPPRRKSARIVALSWPKGDTRTKACYALMKRLGIVQDDRQSSDDFLLRYFSLSRGPLTAMVIDDNVVRRTLSQHFVNNYAVLPAVQTRGGILLAVAESFFALSNIHLTTHAITATVSMRADDTKWQITVVYGPQGDNAKLQFLQELKNIPSPDHGRWLILGDFNFIYQAEDKNNTHLNRSLMGSFKAAIDTLLLKEIRLNGRRFTWSNEQDTPTLTRIVRLFCTTEWELLFPSCFLHSLPSLMSDHTPLLLQGEMQHHHNACFRFENFYTKMEGFQELVNDIWNKPVASSQPLKRLHIKLSRVAKGIKRWRKEKIGDTRLQLAIVKRNPSTT</sequence>
<dbReference type="Pfam" id="PF00249">
    <property type="entry name" value="Myb_DNA-binding"/>
    <property type="match status" value="1"/>
</dbReference>
<proteinExistence type="predicted"/>
<feature type="compositionally biased region" description="Low complexity" evidence="6">
    <location>
        <begin position="739"/>
        <end position="754"/>
    </location>
</feature>
<gene>
    <name evidence="10" type="ORF">NCGR_LOCUS30967</name>
</gene>
<organism evidence="10 11">
    <name type="scientific">Miscanthus lutarioriparius</name>
    <dbReference type="NCBI Taxonomy" id="422564"/>
    <lineage>
        <taxon>Eukaryota</taxon>
        <taxon>Viridiplantae</taxon>
        <taxon>Streptophyta</taxon>
        <taxon>Embryophyta</taxon>
        <taxon>Tracheophyta</taxon>
        <taxon>Spermatophyta</taxon>
        <taxon>Magnoliopsida</taxon>
        <taxon>Liliopsida</taxon>
        <taxon>Poales</taxon>
        <taxon>Poaceae</taxon>
        <taxon>PACMAD clade</taxon>
        <taxon>Panicoideae</taxon>
        <taxon>Andropogonodae</taxon>
        <taxon>Andropogoneae</taxon>
        <taxon>Saccharinae</taxon>
        <taxon>Miscanthus</taxon>
    </lineage>
</organism>
<dbReference type="Gene3D" id="1.10.10.60">
    <property type="entry name" value="Homeodomain-like"/>
    <property type="match status" value="1"/>
</dbReference>
<evidence type="ECO:0000256" key="1">
    <source>
        <dbReference type="ARBA" id="ARBA00004123"/>
    </source>
</evidence>
<feature type="compositionally biased region" description="Polar residues" evidence="6">
    <location>
        <begin position="574"/>
        <end position="583"/>
    </location>
</feature>
<feature type="region of interest" description="Disordered" evidence="6">
    <location>
        <begin position="695"/>
        <end position="770"/>
    </location>
</feature>
<dbReference type="PROSITE" id="PS51293">
    <property type="entry name" value="SANT"/>
    <property type="match status" value="1"/>
</dbReference>
<keyword evidence="2" id="KW-0805">Transcription regulation</keyword>
<feature type="compositionally biased region" description="Basic and acidic residues" evidence="6">
    <location>
        <begin position="115"/>
        <end position="125"/>
    </location>
</feature>
<dbReference type="SUPFAM" id="SSF56219">
    <property type="entry name" value="DNase I-like"/>
    <property type="match status" value="1"/>
</dbReference>
<evidence type="ECO:0000256" key="6">
    <source>
        <dbReference type="SAM" id="MobiDB-lite"/>
    </source>
</evidence>
<feature type="compositionally biased region" description="Basic and acidic residues" evidence="6">
    <location>
        <begin position="695"/>
        <end position="708"/>
    </location>
</feature>
<protein>
    <recommendedName>
        <fullName evidence="12">LHY</fullName>
    </recommendedName>
</protein>
<name>A0A811PVP6_9POAL</name>
<keyword evidence="11" id="KW-1185">Reference proteome</keyword>
<dbReference type="FunFam" id="1.10.10.60:FF:000023">
    <property type="entry name" value="protein REVEILLE 6 isoform X1"/>
    <property type="match status" value="1"/>
</dbReference>
<keyword evidence="5" id="KW-0539">Nucleus</keyword>
<feature type="domain" description="SANT" evidence="8">
    <location>
        <begin position="22"/>
        <end position="73"/>
    </location>
</feature>
<comment type="subcellular location">
    <subcellularLocation>
        <location evidence="1">Nucleus</location>
    </subcellularLocation>
</comment>
<dbReference type="InterPro" id="IPR017930">
    <property type="entry name" value="Myb_dom"/>
</dbReference>
<evidence type="ECO:0000256" key="4">
    <source>
        <dbReference type="ARBA" id="ARBA00023163"/>
    </source>
</evidence>
<feature type="compositionally biased region" description="Basic and acidic residues" evidence="6">
    <location>
        <begin position="560"/>
        <end position="572"/>
    </location>
</feature>
<dbReference type="EMBL" id="CAJGYO010000007">
    <property type="protein sequence ID" value="CAD6246723.1"/>
    <property type="molecule type" value="Genomic_DNA"/>
</dbReference>
<evidence type="ECO:0000313" key="11">
    <source>
        <dbReference type="Proteomes" id="UP000604825"/>
    </source>
</evidence>
<dbReference type="Gene3D" id="3.60.10.10">
    <property type="entry name" value="Endonuclease/exonuclease/phosphatase"/>
    <property type="match status" value="1"/>
</dbReference>
<keyword evidence="4" id="KW-0804">Transcription</keyword>
<feature type="region of interest" description="Disordered" evidence="6">
    <location>
        <begin position="614"/>
        <end position="642"/>
    </location>
</feature>
<dbReference type="GO" id="GO:0010468">
    <property type="term" value="P:regulation of gene expression"/>
    <property type="evidence" value="ECO:0007669"/>
    <property type="project" value="UniProtKB-ARBA"/>
</dbReference>
<feature type="compositionally biased region" description="Basic residues" evidence="6">
    <location>
        <begin position="755"/>
        <end position="769"/>
    </location>
</feature>
<dbReference type="CDD" id="cd00167">
    <property type="entry name" value="SANT"/>
    <property type="match status" value="1"/>
</dbReference>
<dbReference type="InterPro" id="IPR009057">
    <property type="entry name" value="Homeodomain-like_sf"/>
</dbReference>
<evidence type="ECO:0000259" key="8">
    <source>
        <dbReference type="PROSITE" id="PS51293"/>
    </source>
</evidence>
<accession>A0A811PVP6</accession>
<dbReference type="InterPro" id="IPR017884">
    <property type="entry name" value="SANT_dom"/>
</dbReference>
<evidence type="ECO:0000256" key="3">
    <source>
        <dbReference type="ARBA" id="ARBA00023125"/>
    </source>
</evidence>
<feature type="region of interest" description="Disordered" evidence="6">
    <location>
        <begin position="457"/>
        <end position="484"/>
    </location>
</feature>
<dbReference type="SUPFAM" id="SSF46689">
    <property type="entry name" value="Homeodomain-like"/>
    <property type="match status" value="1"/>
</dbReference>
<reference evidence="10" key="1">
    <citation type="submission" date="2020-10" db="EMBL/GenBank/DDBJ databases">
        <authorList>
            <person name="Han B."/>
            <person name="Lu T."/>
            <person name="Zhao Q."/>
            <person name="Huang X."/>
            <person name="Zhao Y."/>
        </authorList>
    </citation>
    <scope>NUCLEOTIDE SEQUENCE</scope>
</reference>
<dbReference type="InterPro" id="IPR001005">
    <property type="entry name" value="SANT/Myb"/>
</dbReference>
<evidence type="ECO:0000256" key="5">
    <source>
        <dbReference type="ARBA" id="ARBA00023242"/>
    </source>
</evidence>
<evidence type="ECO:0000313" key="10">
    <source>
        <dbReference type="EMBL" id="CAD6246723.1"/>
    </source>
</evidence>
<dbReference type="InterPro" id="IPR036691">
    <property type="entry name" value="Endo/exonu/phosph_ase_sf"/>
</dbReference>
<feature type="region of interest" description="Disordered" evidence="6">
    <location>
        <begin position="77"/>
        <end position="140"/>
    </location>
</feature>
<dbReference type="GO" id="GO:0005634">
    <property type="term" value="C:nucleus"/>
    <property type="evidence" value="ECO:0007669"/>
    <property type="project" value="UniProtKB-SubCell"/>
</dbReference>
<feature type="region of interest" description="Disordered" evidence="6">
    <location>
        <begin position="512"/>
        <end position="602"/>
    </location>
</feature>
<dbReference type="PROSITE" id="PS50090">
    <property type="entry name" value="MYB_LIKE"/>
    <property type="match status" value="1"/>
</dbReference>
<feature type="domain" description="HTH myb-type" evidence="9">
    <location>
        <begin position="19"/>
        <end position="73"/>
    </location>
</feature>
<keyword evidence="3" id="KW-0238">DNA-binding</keyword>
<feature type="compositionally biased region" description="Low complexity" evidence="6">
    <location>
        <begin position="171"/>
        <end position="181"/>
    </location>
</feature>